<reference evidence="3 4" key="1">
    <citation type="submission" date="2024-07" db="EMBL/GenBank/DDBJ databases">
        <title>A survey of Mimosa microsymbionts across Brazilian biomes reveals a high diversity of Paraburkholderia nodulating endemic species, but also that Cupriavidus is common as a symbiont of widespread species.</title>
        <authorList>
            <person name="Rouws L."/>
            <person name="Barauna A."/>
            <person name="Beukes C."/>
            <person name="Rouws J.R.C."/>
            <person name="De Faria S.M."/>
            <person name="Gross E."/>
            <person name="Bueno Dos Reis Junior F."/>
            <person name="Simon M.F."/>
            <person name="Maluk M."/>
            <person name="Odee D.W."/>
            <person name="Kenicer G."/>
            <person name="Young J.P.W."/>
            <person name="Reis V.M."/>
            <person name="Zilli J."/>
            <person name="James E.K."/>
        </authorList>
    </citation>
    <scope>NUCLEOTIDE SEQUENCE [LARGE SCALE GENOMIC DNA]</scope>
    <source>
        <strain evidence="3 4">BR14375</strain>
    </source>
</reference>
<dbReference type="Proteomes" id="UP001558535">
    <property type="component" value="Unassembled WGS sequence"/>
</dbReference>
<comment type="caution">
    <text evidence="3">The sequence shown here is derived from an EMBL/GenBank/DDBJ whole genome shotgun (WGS) entry which is preliminary data.</text>
</comment>
<sequence>MDRLLDPKDLAALARLAVQTVYNRHSTGGNLPPCIKIGRSLRFRSSDVEAWLTSQQSSLGQQPVLTATPAPRRRGRPTKAEQVAARRSH</sequence>
<evidence type="ECO:0000313" key="3">
    <source>
        <dbReference type="EMBL" id="MEX3753012.1"/>
    </source>
</evidence>
<accession>A0ABV3WIE9</accession>
<dbReference type="Gene3D" id="1.10.238.160">
    <property type="match status" value="1"/>
</dbReference>
<name>A0ABV3WIE9_9BURK</name>
<evidence type="ECO:0000313" key="4">
    <source>
        <dbReference type="Proteomes" id="UP001558535"/>
    </source>
</evidence>
<dbReference type="InterPro" id="IPR009061">
    <property type="entry name" value="DNA-bd_dom_put_sf"/>
</dbReference>
<evidence type="ECO:0000256" key="1">
    <source>
        <dbReference type="SAM" id="MobiDB-lite"/>
    </source>
</evidence>
<protein>
    <submittedName>
        <fullName evidence="3">Helix-turn-helix transcriptional regulator</fullName>
    </submittedName>
</protein>
<dbReference type="Pfam" id="PF12728">
    <property type="entry name" value="HTH_17"/>
    <property type="match status" value="1"/>
</dbReference>
<dbReference type="EMBL" id="JBFPKE010000011">
    <property type="protein sequence ID" value="MEX3753012.1"/>
    <property type="molecule type" value="Genomic_DNA"/>
</dbReference>
<feature type="region of interest" description="Disordered" evidence="1">
    <location>
        <begin position="54"/>
        <end position="89"/>
    </location>
</feature>
<proteinExistence type="predicted"/>
<organism evidence="3 4">
    <name type="scientific">Paraburkholderia phenoliruptrix</name>
    <dbReference type="NCBI Taxonomy" id="252970"/>
    <lineage>
        <taxon>Bacteria</taxon>
        <taxon>Pseudomonadati</taxon>
        <taxon>Pseudomonadota</taxon>
        <taxon>Betaproteobacteria</taxon>
        <taxon>Burkholderiales</taxon>
        <taxon>Burkholderiaceae</taxon>
        <taxon>Paraburkholderia</taxon>
    </lineage>
</organism>
<gene>
    <name evidence="3" type="ORF">AB3X84_23735</name>
</gene>
<evidence type="ECO:0000259" key="2">
    <source>
        <dbReference type="Pfam" id="PF12728"/>
    </source>
</evidence>
<keyword evidence="4" id="KW-1185">Reference proteome</keyword>
<dbReference type="RefSeq" id="WP_368608475.1">
    <property type="nucleotide sequence ID" value="NZ_JBFPKB010000011.1"/>
</dbReference>
<dbReference type="InterPro" id="IPR041657">
    <property type="entry name" value="HTH_17"/>
</dbReference>
<feature type="domain" description="Helix-turn-helix" evidence="2">
    <location>
        <begin position="4"/>
        <end position="55"/>
    </location>
</feature>
<dbReference type="SUPFAM" id="SSF46955">
    <property type="entry name" value="Putative DNA-binding domain"/>
    <property type="match status" value="1"/>
</dbReference>
<feature type="compositionally biased region" description="Polar residues" evidence="1">
    <location>
        <begin position="54"/>
        <end position="65"/>
    </location>
</feature>